<dbReference type="KEGG" id="apal:BN85401430"/>
<evidence type="ECO:0000259" key="1">
    <source>
        <dbReference type="Pfam" id="PF13349"/>
    </source>
</evidence>
<reference evidence="2 3" key="1">
    <citation type="journal article" date="2013" name="J. Mol. Microbiol. Biotechnol.">
        <title>Analysis of the Complete Genomes of Acholeplasma brassicae , A. palmae and A. laidlawii and Their Comparison to the Obligate Parasites from ' Candidatus Phytoplasma'.</title>
        <authorList>
            <person name="Kube M."/>
            <person name="Siewert C."/>
            <person name="Migdoll A.M."/>
            <person name="Duduk B."/>
            <person name="Holz S."/>
            <person name="Rabus R."/>
            <person name="Seemuller E."/>
            <person name="Mitrovic J."/>
            <person name="Muller I."/>
            <person name="Buttner C."/>
            <person name="Reinhardt R."/>
        </authorList>
    </citation>
    <scope>NUCLEOTIDE SEQUENCE [LARGE SCALE GENOMIC DNA]</scope>
    <source>
        <strain evidence="2 3">J233</strain>
    </source>
</reference>
<protein>
    <recommendedName>
        <fullName evidence="1">DUF4097 domain-containing protein</fullName>
    </recommendedName>
</protein>
<name>U4KNF9_ALTPJ</name>
<dbReference type="EMBL" id="FO681347">
    <property type="protein sequence ID" value="CCV63720.1"/>
    <property type="molecule type" value="Genomic_DNA"/>
</dbReference>
<dbReference type="RefSeq" id="WP_026654667.1">
    <property type="nucleotide sequence ID" value="NC_022538.1"/>
</dbReference>
<dbReference type="STRING" id="1318466.BN85401430"/>
<organism evidence="2 3">
    <name type="scientific">Alteracholeplasma palmae (strain ATCC 49389 / J233)</name>
    <name type="common">Acholeplasma palmae</name>
    <dbReference type="NCBI Taxonomy" id="1318466"/>
    <lineage>
        <taxon>Bacteria</taxon>
        <taxon>Bacillati</taxon>
        <taxon>Mycoplasmatota</taxon>
        <taxon>Mollicutes</taxon>
        <taxon>Acholeplasmatales</taxon>
        <taxon>Acholeplasmataceae</taxon>
        <taxon>Acholeplasma</taxon>
    </lineage>
</organism>
<evidence type="ECO:0000313" key="3">
    <source>
        <dbReference type="Proteomes" id="UP000032740"/>
    </source>
</evidence>
<keyword evidence="3" id="KW-1185">Reference proteome</keyword>
<feature type="domain" description="DUF4097" evidence="1">
    <location>
        <begin position="55"/>
        <end position="293"/>
    </location>
</feature>
<evidence type="ECO:0000313" key="2">
    <source>
        <dbReference type="EMBL" id="CCV63720.1"/>
    </source>
</evidence>
<dbReference type="InterPro" id="IPR025164">
    <property type="entry name" value="Toastrack_DUF4097"/>
</dbReference>
<dbReference type="Proteomes" id="UP000032740">
    <property type="component" value="Chromosome"/>
</dbReference>
<sequence length="295" mass="33131">MKKKLLMITILFLAIGAFFTTFAFVIGAKPDDIVKVIIIDDKYTQQEEYVISNEIKNLNLDTTDRSYVIEKSNKNYSYIEYFLYESEENTVIKKDDNGELNFEIKNKAFLLFTTGFATKKVRTVKVYLLDDAINNLDVETSSGSIEIKNIVGIKNLDVSVDSGSTKLNNMTVNELTIDSTSGSINLENIRANKIQTKVDSGSTKMTHVKSEDLKTTSTSGSVYLTSNEIMNHEIVVISGSVKIKEARTDVGFDIKTTSGSIRIYGEKRKEVKDKLEIYPIKYQIKVTSGSVKVEK</sequence>
<dbReference type="HOGENOM" id="CLU_942062_0_0_14"/>
<proteinExistence type="predicted"/>
<dbReference type="Pfam" id="PF13349">
    <property type="entry name" value="DUF4097"/>
    <property type="match status" value="1"/>
</dbReference>
<accession>U4KNF9</accession>
<dbReference type="AlphaFoldDB" id="U4KNF9"/>
<gene>
    <name evidence="2" type="ORF">BN85401430</name>
</gene>